<sequence length="90" mass="10010">MFKLLLLTALVTVCVNAKILKGVIDEKPVFNMKNLEDEVNENDLSYPPDVAIPAIYDIQCREIGEFCNYHTDCCSNACLGYMKRCVSGSG</sequence>
<evidence type="ECO:0000313" key="3">
    <source>
        <dbReference type="Proteomes" id="UP000663880"/>
    </source>
</evidence>
<keyword evidence="1" id="KW-0732">Signal</keyword>
<reference evidence="2" key="1">
    <citation type="submission" date="2021-02" db="EMBL/GenBank/DDBJ databases">
        <authorList>
            <person name="Steward A R."/>
        </authorList>
    </citation>
    <scope>NUCLEOTIDE SEQUENCE</scope>
</reference>
<dbReference type="EMBL" id="CAJOBZ010000008">
    <property type="protein sequence ID" value="CAF4820215.1"/>
    <property type="molecule type" value="Genomic_DNA"/>
</dbReference>
<name>A0A821Q8V1_9NEOP</name>
<protein>
    <submittedName>
        <fullName evidence="2">Uncharacterized protein</fullName>
    </submittedName>
</protein>
<proteinExistence type="predicted"/>
<evidence type="ECO:0000256" key="1">
    <source>
        <dbReference type="SAM" id="SignalP"/>
    </source>
</evidence>
<comment type="caution">
    <text evidence="2">The sequence shown here is derived from an EMBL/GenBank/DDBJ whole genome shotgun (WGS) entry which is preliminary data.</text>
</comment>
<dbReference type="AlphaFoldDB" id="A0A821Q8V1"/>
<gene>
    <name evidence="2" type="ORF">PMACD_LOCUS4550</name>
</gene>
<evidence type="ECO:0000313" key="2">
    <source>
        <dbReference type="EMBL" id="CAF4820215.1"/>
    </source>
</evidence>
<dbReference type="OrthoDB" id="7211176at2759"/>
<dbReference type="Proteomes" id="UP000663880">
    <property type="component" value="Unassembled WGS sequence"/>
</dbReference>
<keyword evidence="3" id="KW-1185">Reference proteome</keyword>
<feature type="signal peptide" evidence="1">
    <location>
        <begin position="1"/>
        <end position="17"/>
    </location>
</feature>
<accession>A0A821Q8V1</accession>
<organism evidence="2 3">
    <name type="scientific">Pieris macdunnoughi</name>
    <dbReference type="NCBI Taxonomy" id="345717"/>
    <lineage>
        <taxon>Eukaryota</taxon>
        <taxon>Metazoa</taxon>
        <taxon>Ecdysozoa</taxon>
        <taxon>Arthropoda</taxon>
        <taxon>Hexapoda</taxon>
        <taxon>Insecta</taxon>
        <taxon>Pterygota</taxon>
        <taxon>Neoptera</taxon>
        <taxon>Endopterygota</taxon>
        <taxon>Lepidoptera</taxon>
        <taxon>Glossata</taxon>
        <taxon>Ditrysia</taxon>
        <taxon>Papilionoidea</taxon>
        <taxon>Pieridae</taxon>
        <taxon>Pierinae</taxon>
        <taxon>Pieris</taxon>
    </lineage>
</organism>
<feature type="chain" id="PRO_5032402044" evidence="1">
    <location>
        <begin position="18"/>
        <end position="90"/>
    </location>
</feature>